<sequence>MRPTRKIQRGFRVHPDWAEILENVHIVMIGITHAGNIGAVARVMKNMGLKKLRLVSSTSCGPETDAFAMASGAYDVIEQAAFFSEPAEALEHMVMAVGTSARLGGKRITARTPETIVPELMEKAATGPVAIVFGRESRGLTNEELKLCTHHMIIPTDAEFASMNVAQAVAVTAYEIFSVASRPVGFQAKTFRPAAVETREAMYQHIEQVLISAGFIKGVNPLIMMRDIRRILNSASMDDRDVKIMRGIFRKMGNAIRIHKEKKVRTPESGEKD</sequence>
<dbReference type="GO" id="GO:0160206">
    <property type="term" value="F:tRNA (cytidine(32)/uridine(32)-2'-O)-methyltransferase activity"/>
    <property type="evidence" value="ECO:0007669"/>
    <property type="project" value="UniProtKB-EC"/>
</dbReference>
<dbReference type="SUPFAM" id="SSF75217">
    <property type="entry name" value="alpha/beta knot"/>
    <property type="match status" value="1"/>
</dbReference>
<evidence type="ECO:0000313" key="8">
    <source>
        <dbReference type="Proteomes" id="UP000006055"/>
    </source>
</evidence>
<proteinExistence type="inferred from homology"/>
<dbReference type="HOGENOM" id="CLU_056931_0_1_7"/>
<dbReference type="STRING" id="706587.Desti_1017"/>
<dbReference type="PANTHER" id="PTHR42786:SF2">
    <property type="entry name" value="TRNA (CYTIDINE_URIDINE-2'-O-)-METHYLTRANSFERASE TRMJ"/>
    <property type="match status" value="1"/>
</dbReference>
<dbReference type="GO" id="GO:0005829">
    <property type="term" value="C:cytosol"/>
    <property type="evidence" value="ECO:0007669"/>
    <property type="project" value="TreeGrafter"/>
</dbReference>
<evidence type="ECO:0000313" key="7">
    <source>
        <dbReference type="EMBL" id="AFM23734.1"/>
    </source>
</evidence>
<evidence type="ECO:0000259" key="6">
    <source>
        <dbReference type="Pfam" id="PF00588"/>
    </source>
</evidence>
<keyword evidence="2 5" id="KW-0489">Methyltransferase</keyword>
<dbReference type="KEGG" id="dti:Desti_1017"/>
<dbReference type="InterPro" id="IPR029026">
    <property type="entry name" value="tRNA_m1G_MTases_N"/>
</dbReference>
<comment type="catalytic activity">
    <reaction evidence="5">
        <text>cytidine(32) in tRNA + S-adenosyl-L-methionine = 2'-O-methylcytidine(32) in tRNA + S-adenosyl-L-homocysteine + H(+)</text>
        <dbReference type="Rhea" id="RHEA:42932"/>
        <dbReference type="Rhea" id="RHEA-COMP:10288"/>
        <dbReference type="Rhea" id="RHEA-COMP:10289"/>
        <dbReference type="ChEBI" id="CHEBI:15378"/>
        <dbReference type="ChEBI" id="CHEBI:57856"/>
        <dbReference type="ChEBI" id="CHEBI:59789"/>
        <dbReference type="ChEBI" id="CHEBI:74495"/>
        <dbReference type="ChEBI" id="CHEBI:82748"/>
        <dbReference type="EC" id="2.1.1.200"/>
    </reaction>
</comment>
<name>I4C2E3_DESTA</name>
<dbReference type="InterPro" id="IPR004384">
    <property type="entry name" value="RNA_MeTrfase_TrmJ/LasT"/>
</dbReference>
<dbReference type="GO" id="GO:0002128">
    <property type="term" value="P:tRNA nucleoside ribose methylation"/>
    <property type="evidence" value="ECO:0007669"/>
    <property type="project" value="TreeGrafter"/>
</dbReference>
<dbReference type="PATRIC" id="fig|706587.4.peg.1161"/>
<comment type="subunit">
    <text evidence="5">Homodimer.</text>
</comment>
<dbReference type="eggNOG" id="COG0565">
    <property type="taxonomic scope" value="Bacteria"/>
</dbReference>
<evidence type="ECO:0000256" key="3">
    <source>
        <dbReference type="ARBA" id="ARBA00022679"/>
    </source>
</evidence>
<dbReference type="InterPro" id="IPR001537">
    <property type="entry name" value="SpoU_MeTrfase"/>
</dbReference>
<keyword evidence="8" id="KW-1185">Reference proteome</keyword>
<protein>
    <recommendedName>
        <fullName evidence="5">tRNA (cytidine/uridine-2'-O-)-methyltransferase TrmJ</fullName>
        <ecNumber evidence="5">2.1.1.200</ecNumber>
    </recommendedName>
    <alternativeName>
        <fullName evidence="5">tRNA (cytidine(32)/uridine(32)-2'-O)-methyltransferase</fullName>
    </alternativeName>
    <alternativeName>
        <fullName evidence="5">tRNA Cm32/Um32 methyltransferase</fullName>
    </alternativeName>
</protein>
<dbReference type="AlphaFoldDB" id="I4C2E3"/>
<feature type="domain" description="tRNA/rRNA methyltransferase SpoU type" evidence="6">
    <location>
        <begin position="24"/>
        <end position="174"/>
    </location>
</feature>
<dbReference type="NCBIfam" id="TIGR00050">
    <property type="entry name" value="rRNA_methyl_1"/>
    <property type="match status" value="1"/>
</dbReference>
<gene>
    <name evidence="5" type="primary">trmJ</name>
    <name evidence="7" type="ordered locus">Desti_1017</name>
</gene>
<dbReference type="Proteomes" id="UP000006055">
    <property type="component" value="Chromosome"/>
</dbReference>
<evidence type="ECO:0000256" key="4">
    <source>
        <dbReference type="ARBA" id="ARBA00022691"/>
    </source>
</evidence>
<dbReference type="CDD" id="cd18093">
    <property type="entry name" value="SpoU-like_TrmJ"/>
    <property type="match status" value="1"/>
</dbReference>
<keyword evidence="5" id="KW-0819">tRNA processing</keyword>
<dbReference type="EMBL" id="CP003360">
    <property type="protein sequence ID" value="AFM23734.1"/>
    <property type="molecule type" value="Genomic_DNA"/>
</dbReference>
<dbReference type="Pfam" id="PF00588">
    <property type="entry name" value="SpoU_methylase"/>
    <property type="match status" value="1"/>
</dbReference>
<keyword evidence="5" id="KW-0963">Cytoplasm</keyword>
<dbReference type="InterPro" id="IPR029028">
    <property type="entry name" value="Alpha/beta_knot_MTases"/>
</dbReference>
<dbReference type="Gene3D" id="3.40.1280.10">
    <property type="match status" value="1"/>
</dbReference>
<dbReference type="PANTHER" id="PTHR42786">
    <property type="entry name" value="TRNA/RRNA METHYLTRANSFERASE"/>
    <property type="match status" value="1"/>
</dbReference>
<dbReference type="GO" id="GO:0106339">
    <property type="term" value="F:tRNA (cytidine(32)-2'-O)-methyltransferase activity"/>
    <property type="evidence" value="ECO:0007669"/>
    <property type="project" value="RHEA"/>
</dbReference>
<keyword evidence="3 7" id="KW-0808">Transferase</keyword>
<evidence type="ECO:0000256" key="1">
    <source>
        <dbReference type="ARBA" id="ARBA00007228"/>
    </source>
</evidence>
<comment type="catalytic activity">
    <reaction evidence="5">
        <text>uridine(32) in tRNA + S-adenosyl-L-methionine = 2'-O-methyluridine(32) in tRNA + S-adenosyl-L-homocysteine + H(+)</text>
        <dbReference type="Rhea" id="RHEA:42936"/>
        <dbReference type="Rhea" id="RHEA-COMP:10107"/>
        <dbReference type="Rhea" id="RHEA-COMP:10290"/>
        <dbReference type="ChEBI" id="CHEBI:15378"/>
        <dbReference type="ChEBI" id="CHEBI:57856"/>
        <dbReference type="ChEBI" id="CHEBI:59789"/>
        <dbReference type="ChEBI" id="CHEBI:65315"/>
        <dbReference type="ChEBI" id="CHEBI:74478"/>
        <dbReference type="EC" id="2.1.1.200"/>
    </reaction>
</comment>
<dbReference type="RefSeq" id="WP_014808888.1">
    <property type="nucleotide sequence ID" value="NC_018025.1"/>
</dbReference>
<comment type="subcellular location">
    <subcellularLocation>
        <location evidence="5">Cytoplasm</location>
    </subcellularLocation>
</comment>
<dbReference type="EC" id="2.1.1.200" evidence="5"/>
<dbReference type="GO" id="GO:0003723">
    <property type="term" value="F:RNA binding"/>
    <property type="evidence" value="ECO:0007669"/>
    <property type="project" value="InterPro"/>
</dbReference>
<comment type="similarity">
    <text evidence="1">Belongs to the class IV-like SAM-binding methyltransferase superfamily. RNA methyltransferase TrmH family.</text>
</comment>
<keyword evidence="4 5" id="KW-0949">S-adenosyl-L-methionine</keyword>
<dbReference type="Gene3D" id="1.10.8.590">
    <property type="match status" value="1"/>
</dbReference>
<evidence type="ECO:0000256" key="5">
    <source>
        <dbReference type="RuleBase" id="RU362024"/>
    </source>
</evidence>
<dbReference type="PIRSF" id="PIRSF004808">
    <property type="entry name" value="LasT"/>
    <property type="match status" value="1"/>
</dbReference>
<organism evidence="7 8">
    <name type="scientific">Desulfomonile tiedjei (strain ATCC 49306 / DSM 6799 / DCB-1)</name>
    <dbReference type="NCBI Taxonomy" id="706587"/>
    <lineage>
        <taxon>Bacteria</taxon>
        <taxon>Pseudomonadati</taxon>
        <taxon>Thermodesulfobacteriota</taxon>
        <taxon>Desulfomonilia</taxon>
        <taxon>Desulfomonilales</taxon>
        <taxon>Desulfomonilaceae</taxon>
        <taxon>Desulfomonile</taxon>
    </lineage>
</organism>
<accession>I4C2E3</accession>
<comment type="function">
    <text evidence="5">Catalyzes the formation of 2'O-methylated cytidine (Cm32) or 2'O-methylated uridine (Um32) at position 32 in tRNA.</text>
</comment>
<dbReference type="OrthoDB" id="9806346at2"/>
<reference evidence="8" key="1">
    <citation type="submission" date="2012-06" db="EMBL/GenBank/DDBJ databases">
        <title>Complete sequence of chromosome of Desulfomonile tiedjei DSM 6799.</title>
        <authorList>
            <person name="Lucas S."/>
            <person name="Copeland A."/>
            <person name="Lapidus A."/>
            <person name="Glavina del Rio T."/>
            <person name="Dalin E."/>
            <person name="Tice H."/>
            <person name="Bruce D."/>
            <person name="Goodwin L."/>
            <person name="Pitluck S."/>
            <person name="Peters L."/>
            <person name="Ovchinnikova G."/>
            <person name="Zeytun A."/>
            <person name="Lu M."/>
            <person name="Kyrpides N."/>
            <person name="Mavromatis K."/>
            <person name="Ivanova N."/>
            <person name="Brettin T."/>
            <person name="Detter J.C."/>
            <person name="Han C."/>
            <person name="Larimer F."/>
            <person name="Land M."/>
            <person name="Hauser L."/>
            <person name="Markowitz V."/>
            <person name="Cheng J.-F."/>
            <person name="Hugenholtz P."/>
            <person name="Woyke T."/>
            <person name="Wu D."/>
            <person name="Spring S."/>
            <person name="Schroeder M."/>
            <person name="Brambilla E."/>
            <person name="Klenk H.-P."/>
            <person name="Eisen J.A."/>
        </authorList>
    </citation>
    <scope>NUCLEOTIDE SEQUENCE [LARGE SCALE GENOMIC DNA]</scope>
    <source>
        <strain evidence="8">ATCC 49306 / DSM 6799 / DCB-1</strain>
    </source>
</reference>
<evidence type="ECO:0000256" key="2">
    <source>
        <dbReference type="ARBA" id="ARBA00022603"/>
    </source>
</evidence>